<keyword evidence="3" id="KW-1185">Reference proteome</keyword>
<accession>A0A914QF23</accession>
<proteinExistence type="predicted"/>
<feature type="transmembrane region" description="Helical" evidence="2">
    <location>
        <begin position="124"/>
        <end position="145"/>
    </location>
</feature>
<dbReference type="Proteomes" id="UP000887578">
    <property type="component" value="Unplaced"/>
</dbReference>
<protein>
    <submittedName>
        <fullName evidence="4">V-SNARE coiled-coil homology domain-containing protein</fullName>
    </submittedName>
</protein>
<keyword evidence="2" id="KW-0812">Transmembrane</keyword>
<feature type="compositionally biased region" description="Basic and acidic residues" evidence="1">
    <location>
        <begin position="38"/>
        <end position="47"/>
    </location>
</feature>
<evidence type="ECO:0000313" key="3">
    <source>
        <dbReference type="Proteomes" id="UP000887578"/>
    </source>
</evidence>
<evidence type="ECO:0000313" key="4">
    <source>
        <dbReference type="WBParaSite" id="PDA_v2.g28018.t1"/>
    </source>
</evidence>
<reference evidence="4" key="1">
    <citation type="submission" date="2022-11" db="UniProtKB">
        <authorList>
            <consortium name="WormBaseParasite"/>
        </authorList>
    </citation>
    <scope>IDENTIFICATION</scope>
</reference>
<organism evidence="3 4">
    <name type="scientific">Panagrolaimus davidi</name>
    <dbReference type="NCBI Taxonomy" id="227884"/>
    <lineage>
        <taxon>Eukaryota</taxon>
        <taxon>Metazoa</taxon>
        <taxon>Ecdysozoa</taxon>
        <taxon>Nematoda</taxon>
        <taxon>Chromadorea</taxon>
        <taxon>Rhabditida</taxon>
        <taxon>Tylenchina</taxon>
        <taxon>Panagrolaimomorpha</taxon>
        <taxon>Panagrolaimoidea</taxon>
        <taxon>Panagrolaimidae</taxon>
        <taxon>Panagrolaimus</taxon>
    </lineage>
</organism>
<dbReference type="AlphaFoldDB" id="A0A914QF23"/>
<sequence length="146" mass="16924">MYSHDEKLTNSRSSSNKFLNLPTIVHINVEEENFKMIDSEDEREHSESNSFYDQHSADESDQGSFKYSHLDVINILKRDRSLSEMTQLSGNLAKSTSNLSKLSEMVLEKENEETVKLMRCWKKLLIVILCFTGFVILLSVAFFMFN</sequence>
<feature type="region of interest" description="Disordered" evidence="1">
    <location>
        <begin position="38"/>
        <end position="63"/>
    </location>
</feature>
<keyword evidence="2" id="KW-1133">Transmembrane helix</keyword>
<keyword evidence="2" id="KW-0472">Membrane</keyword>
<name>A0A914QF23_9BILA</name>
<evidence type="ECO:0000256" key="2">
    <source>
        <dbReference type="SAM" id="Phobius"/>
    </source>
</evidence>
<dbReference type="WBParaSite" id="PDA_v2.g28018.t1">
    <property type="protein sequence ID" value="PDA_v2.g28018.t1"/>
    <property type="gene ID" value="PDA_v2.g28018"/>
</dbReference>
<evidence type="ECO:0000256" key="1">
    <source>
        <dbReference type="SAM" id="MobiDB-lite"/>
    </source>
</evidence>